<feature type="repeat" description="ANK" evidence="3">
    <location>
        <begin position="150"/>
        <end position="174"/>
    </location>
</feature>
<feature type="signal peptide" evidence="5">
    <location>
        <begin position="1"/>
        <end position="18"/>
    </location>
</feature>
<dbReference type="AlphaFoldDB" id="A0A7S3LGZ2"/>
<dbReference type="SUPFAM" id="SSF48403">
    <property type="entry name" value="Ankyrin repeat"/>
    <property type="match status" value="1"/>
</dbReference>
<dbReference type="SMART" id="SM00248">
    <property type="entry name" value="ANK"/>
    <property type="match status" value="5"/>
</dbReference>
<dbReference type="Pfam" id="PF13637">
    <property type="entry name" value="Ank_4"/>
    <property type="match status" value="2"/>
</dbReference>
<dbReference type="EMBL" id="HBIM01023775">
    <property type="protein sequence ID" value="CAE0420921.1"/>
    <property type="molecule type" value="Transcribed_RNA"/>
</dbReference>
<evidence type="ECO:0000256" key="2">
    <source>
        <dbReference type="ARBA" id="ARBA00023043"/>
    </source>
</evidence>
<reference evidence="6" key="1">
    <citation type="submission" date="2021-01" db="EMBL/GenBank/DDBJ databases">
        <authorList>
            <person name="Corre E."/>
            <person name="Pelletier E."/>
            <person name="Niang G."/>
            <person name="Scheremetjew M."/>
            <person name="Finn R."/>
            <person name="Kale V."/>
            <person name="Holt S."/>
            <person name="Cochrane G."/>
            <person name="Meng A."/>
            <person name="Brown T."/>
            <person name="Cohen L."/>
        </authorList>
    </citation>
    <scope>NUCLEOTIDE SEQUENCE</scope>
    <source>
        <strain evidence="6">CCMP127</strain>
    </source>
</reference>
<keyword evidence="1" id="KW-0677">Repeat</keyword>
<proteinExistence type="predicted"/>
<feature type="repeat" description="ANK" evidence="3">
    <location>
        <begin position="184"/>
        <end position="208"/>
    </location>
</feature>
<feature type="region of interest" description="Disordered" evidence="4">
    <location>
        <begin position="354"/>
        <end position="390"/>
    </location>
</feature>
<name>A0A7S3LGZ2_9STRA</name>
<keyword evidence="2 3" id="KW-0040">ANK repeat</keyword>
<dbReference type="PANTHER" id="PTHR24173">
    <property type="entry name" value="ANKYRIN REPEAT CONTAINING"/>
    <property type="match status" value="1"/>
</dbReference>
<feature type="compositionally biased region" description="Low complexity" evidence="4">
    <location>
        <begin position="357"/>
        <end position="372"/>
    </location>
</feature>
<dbReference type="Pfam" id="PF12796">
    <property type="entry name" value="Ank_2"/>
    <property type="match status" value="1"/>
</dbReference>
<feature type="chain" id="PRO_5030806270" evidence="5">
    <location>
        <begin position="19"/>
        <end position="928"/>
    </location>
</feature>
<feature type="compositionally biased region" description="Polar residues" evidence="4">
    <location>
        <begin position="440"/>
        <end position="456"/>
    </location>
</feature>
<gene>
    <name evidence="6" type="ORF">ACOF00016_LOCUS17584</name>
</gene>
<feature type="repeat" description="ANK" evidence="3">
    <location>
        <begin position="218"/>
        <end position="243"/>
    </location>
</feature>
<dbReference type="PANTHER" id="PTHR24173:SF74">
    <property type="entry name" value="ANKYRIN REPEAT DOMAIN-CONTAINING PROTEIN 16"/>
    <property type="match status" value="1"/>
</dbReference>
<dbReference type="Pfam" id="PF00023">
    <property type="entry name" value="Ank"/>
    <property type="match status" value="1"/>
</dbReference>
<sequence>MWLAGMIIATMLVRIAPPDNEHVRYICCHDHRDNDDGRKLQVVRYLVQSHGAPIEATNDRGETPLHVACQSNCNSMSTTSSASGWKKSSVDVVKYLVQKCKANVEARDNEGATPLHWACRNTCSNVKLSLDGVRCLMEKGKANVAARDNKGATPLHWACRTANWDIVHCLMEKGKANVAARDNKGATALHWACRTTNRAIVQYLVEKGHADVEAQDEEGYTPLHYAVLGGVDEDHQRVVRYLIFEAPIKSRANLDTKSKSGQTPLDLAHSWKRWNNAPMVCLLMHHEQGNDGTANTVTSAMATTAAQNMYNTLLLSATPVQKSTTPTIFGTITTTTGAAAKTTSTSESVPNLQTIAPTQQQQSLTTTTSTNPSPQPMKSDFSVATTTTSSEESAVAHLPVAGVTVGATADGIDSSVLERIQQEAQRLEDLLTKVVDQLPPSVSSNDHQRPSSSSPAPNLLDYGIIQTIIAQKCATEQEEREKREILANPDHVDFYLFFNRKLYSMIAACEGQSTGMLASGETSSMRSMVVDLLQATNGKEMLANTRVGQIVAQAAHWAARQVGAIVPFADAVASLFRVIVSLRDDRSRHLAVANVADAATVLSLENDNNLRHAVERLSRLLVRARHHYRNDNNKHQSAVRVFPVTTEARKSVVSTSASEQFGIWKQRFLCLLGESCNTPGKEEGCLASDAALACLMSPQKGSLLHATDAWRGSTSSMTRRRRIDDSPSFVECWAADLLALPHIDELYNFSEITSCSSDAGLGDFGGTLRHGEHDDASDGGFRSTGVTSVKAAQNSVPFSHVTSDLYASRCQVDDLHRTLRLRELELKRLAKDVGKLMADNSMMGSFGGLTYADYREAYRDRVVQNEQEIGHIQQQTTLLTDNVAVLHEKGRLLEEETECLRQELEAFKAIMEQNGAQKKAKKLPILKK</sequence>
<evidence type="ECO:0000256" key="5">
    <source>
        <dbReference type="SAM" id="SignalP"/>
    </source>
</evidence>
<dbReference type="PROSITE" id="PS50297">
    <property type="entry name" value="ANK_REP_REGION"/>
    <property type="match status" value="3"/>
</dbReference>
<dbReference type="PROSITE" id="PS50088">
    <property type="entry name" value="ANK_REPEAT"/>
    <property type="match status" value="3"/>
</dbReference>
<evidence type="ECO:0000313" key="6">
    <source>
        <dbReference type="EMBL" id="CAE0420921.1"/>
    </source>
</evidence>
<accession>A0A7S3LGZ2</accession>
<dbReference type="InterPro" id="IPR002110">
    <property type="entry name" value="Ankyrin_rpt"/>
</dbReference>
<organism evidence="6">
    <name type="scientific">Amphora coffeiformis</name>
    <dbReference type="NCBI Taxonomy" id="265554"/>
    <lineage>
        <taxon>Eukaryota</taxon>
        <taxon>Sar</taxon>
        <taxon>Stramenopiles</taxon>
        <taxon>Ochrophyta</taxon>
        <taxon>Bacillariophyta</taxon>
        <taxon>Bacillariophyceae</taxon>
        <taxon>Bacillariophycidae</taxon>
        <taxon>Thalassiophysales</taxon>
        <taxon>Catenulaceae</taxon>
        <taxon>Amphora</taxon>
    </lineage>
</organism>
<evidence type="ECO:0000256" key="1">
    <source>
        <dbReference type="ARBA" id="ARBA00022737"/>
    </source>
</evidence>
<keyword evidence="5" id="KW-0732">Signal</keyword>
<evidence type="ECO:0000256" key="3">
    <source>
        <dbReference type="PROSITE-ProRule" id="PRU00023"/>
    </source>
</evidence>
<dbReference type="Gene3D" id="1.25.40.20">
    <property type="entry name" value="Ankyrin repeat-containing domain"/>
    <property type="match status" value="2"/>
</dbReference>
<evidence type="ECO:0000256" key="4">
    <source>
        <dbReference type="SAM" id="MobiDB-lite"/>
    </source>
</evidence>
<dbReference type="InterPro" id="IPR036770">
    <property type="entry name" value="Ankyrin_rpt-contain_sf"/>
</dbReference>
<protein>
    <submittedName>
        <fullName evidence="6">Uncharacterized protein</fullName>
    </submittedName>
</protein>
<feature type="region of interest" description="Disordered" evidence="4">
    <location>
        <begin position="438"/>
        <end position="458"/>
    </location>
</feature>